<name>A0A2T8HFN9_9SPHI</name>
<organism evidence="9 10">
    <name type="scientific">Sphingobacterium corticibacter</name>
    <dbReference type="NCBI Taxonomy" id="2171749"/>
    <lineage>
        <taxon>Bacteria</taxon>
        <taxon>Pseudomonadati</taxon>
        <taxon>Bacteroidota</taxon>
        <taxon>Sphingobacteriia</taxon>
        <taxon>Sphingobacteriales</taxon>
        <taxon>Sphingobacteriaceae</taxon>
        <taxon>Sphingobacterium</taxon>
    </lineage>
</organism>
<reference evidence="9 10" key="1">
    <citation type="submission" date="2018-04" db="EMBL/GenBank/DDBJ databases">
        <title>Sphingobacterium cortibacter sp. nov.</title>
        <authorList>
            <person name="Li Y."/>
        </authorList>
    </citation>
    <scope>NUCLEOTIDE SEQUENCE [LARGE SCALE GENOMIC DNA]</scope>
    <source>
        <strain evidence="9 10">2c-3</strain>
    </source>
</reference>
<evidence type="ECO:0000256" key="3">
    <source>
        <dbReference type="ARBA" id="ARBA00022452"/>
    </source>
</evidence>
<sequence>MGQIHQRKIDFTATDITLYTAIKKLEKEQNLDIAFDDKLLGLSSKTVSNKSFKTTSIARILQNLFIGTNVVFEENDRGTIILKKAQQPGVLTGVVLDENGDPLPSATVRIVELNRTTTTNNDGRFTVSVRPGSYTVTASYISFETMSKNQVLVQEGETMTLSFQLVPAMDEVAEVVVTALGISRQQKSLGYAATELKGEKIAETMPNNWTEALSGRIAGVNLVRSGAGPAGSNKIILRGENNLTGDNQALIIVDGVVINNSSGNQVGQGHGAYLGGDSPVDFGTGINDINPEDIASLTVLKGANATALYGQRGANGAIVITTKSGRINKGIGVTVSSNAVIESVSRWPDYQYEYGQGTEGVRYYSFNDGIDGPSTRSTSSAWGPKFDGQMYFQYDPITQTRAAERTLWEAFPDERKKFFETGTTFTNSISLDGGNARTQVRFSFTDLRNKWIIPNTGYERNNVSLTAAHQVTDKLRIQTRINYRQNRSDNLPTSGYNNQSFMYWNAFWQPNAQLSWLEDYWKHGSENLVQNYPYSSLVDNPYLIAYEMLNKNKRHGLTGNIEATYKFSDEWDVLVRTTMDLNAERRSQQRPYDTEKFRKGMFRTQAINNTETNSELMVTYKKDINDDFKIRITGGGSSLRNENALERNSADSLAYPGIFNMGNPAGVIVSTPFRSELVLNSVYAFGTVAFRDYLFADLSFRTDWNSALASPTNKGKSFSYPSVNVSYVLSDMVNLPAQFSMVKFRGSIAEVGSGSMVPYRTSYTYNVDPTFPGGRSNPTSLPNLQLEPLKTVSYELGTDLNFFRNRFTLNATYYTATTTNQHLVAVIDRASGANNVLINAGGIRNSGFELEASIVPIQKKDGLTWTMSPTFSTNKNKVLELTDNQQEMILQNGPGSRGMMVARVGGRMDELWGRGYQRAPDGQIVYQNGLPQLTDSVQYIGQANPAFRLGLYNEFRYKQFRVGFLFDAQFGAVGYSLTSAVNSEQGKTTNTLPGRYNGIIGNGVIDNGDGSYRANDVIATNVWDYYNAHMGRDNVEGTSYSTDFLKFREFRIDYSLKPETLAKLGLQRATIGAFGRDLFIWSSWPAFDPEFGTLGNGDITRGFELGQFPATRTFGVNLVIGL</sequence>
<dbReference type="GO" id="GO:0009279">
    <property type="term" value="C:cell outer membrane"/>
    <property type="evidence" value="ECO:0007669"/>
    <property type="project" value="UniProtKB-SubCell"/>
</dbReference>
<dbReference type="InterPro" id="IPR023997">
    <property type="entry name" value="TonB-dep_OMP_SusC/RagA_CS"/>
</dbReference>
<dbReference type="Pfam" id="PF13620">
    <property type="entry name" value="CarboxypepD_reg"/>
    <property type="match status" value="1"/>
</dbReference>
<dbReference type="PROSITE" id="PS52016">
    <property type="entry name" value="TONB_DEPENDENT_REC_3"/>
    <property type="match status" value="1"/>
</dbReference>
<dbReference type="EMBL" id="QDKG01000006">
    <property type="protein sequence ID" value="PVH24259.1"/>
    <property type="molecule type" value="Genomic_DNA"/>
</dbReference>
<dbReference type="InterPro" id="IPR023996">
    <property type="entry name" value="TonB-dep_OMP_SusC/RagA"/>
</dbReference>
<comment type="similarity">
    <text evidence="7">Belongs to the TonB-dependent receptor family.</text>
</comment>
<evidence type="ECO:0000256" key="6">
    <source>
        <dbReference type="ARBA" id="ARBA00023237"/>
    </source>
</evidence>
<comment type="subcellular location">
    <subcellularLocation>
        <location evidence="1 7">Cell outer membrane</location>
        <topology evidence="1 7">Multi-pass membrane protein</topology>
    </subcellularLocation>
</comment>
<keyword evidence="6 7" id="KW-0998">Cell outer membrane</keyword>
<keyword evidence="2 7" id="KW-0813">Transport</keyword>
<dbReference type="Gene3D" id="2.60.40.1120">
    <property type="entry name" value="Carboxypeptidase-like, regulatory domain"/>
    <property type="match status" value="1"/>
</dbReference>
<evidence type="ECO:0000256" key="1">
    <source>
        <dbReference type="ARBA" id="ARBA00004571"/>
    </source>
</evidence>
<evidence type="ECO:0000256" key="5">
    <source>
        <dbReference type="ARBA" id="ARBA00023136"/>
    </source>
</evidence>
<evidence type="ECO:0000256" key="7">
    <source>
        <dbReference type="PROSITE-ProRule" id="PRU01360"/>
    </source>
</evidence>
<keyword evidence="10" id="KW-1185">Reference proteome</keyword>
<dbReference type="Proteomes" id="UP000245627">
    <property type="component" value="Unassembled WGS sequence"/>
</dbReference>
<dbReference type="NCBIfam" id="TIGR04057">
    <property type="entry name" value="SusC_RagA_signa"/>
    <property type="match status" value="1"/>
</dbReference>
<dbReference type="InterPro" id="IPR037066">
    <property type="entry name" value="Plug_dom_sf"/>
</dbReference>
<evidence type="ECO:0000313" key="9">
    <source>
        <dbReference type="EMBL" id="PVH24259.1"/>
    </source>
</evidence>
<evidence type="ECO:0000256" key="4">
    <source>
        <dbReference type="ARBA" id="ARBA00022692"/>
    </source>
</evidence>
<dbReference type="Pfam" id="PF07715">
    <property type="entry name" value="Plug"/>
    <property type="match status" value="1"/>
</dbReference>
<dbReference type="OrthoDB" id="9768177at2"/>
<keyword evidence="5 7" id="KW-0472">Membrane</keyword>
<dbReference type="NCBIfam" id="TIGR04056">
    <property type="entry name" value="OMP_RagA_SusC"/>
    <property type="match status" value="1"/>
</dbReference>
<gene>
    <name evidence="9" type="ORF">DC487_14330</name>
</gene>
<dbReference type="AlphaFoldDB" id="A0A2T8HFN9"/>
<dbReference type="SUPFAM" id="SSF49464">
    <property type="entry name" value="Carboxypeptidase regulatory domain-like"/>
    <property type="match status" value="1"/>
</dbReference>
<dbReference type="InterPro" id="IPR012910">
    <property type="entry name" value="Plug_dom"/>
</dbReference>
<keyword evidence="4 7" id="KW-0812">Transmembrane</keyword>
<proteinExistence type="inferred from homology"/>
<dbReference type="Gene3D" id="2.40.170.20">
    <property type="entry name" value="TonB-dependent receptor, beta-barrel domain"/>
    <property type="match status" value="1"/>
</dbReference>
<evidence type="ECO:0000259" key="8">
    <source>
        <dbReference type="Pfam" id="PF07715"/>
    </source>
</evidence>
<dbReference type="SUPFAM" id="SSF56935">
    <property type="entry name" value="Porins"/>
    <property type="match status" value="1"/>
</dbReference>
<evidence type="ECO:0000256" key="2">
    <source>
        <dbReference type="ARBA" id="ARBA00022448"/>
    </source>
</evidence>
<comment type="caution">
    <text evidence="9">The sequence shown here is derived from an EMBL/GenBank/DDBJ whole genome shotgun (WGS) entry which is preliminary data.</text>
</comment>
<keyword evidence="3 7" id="KW-1134">Transmembrane beta strand</keyword>
<dbReference type="InterPro" id="IPR036942">
    <property type="entry name" value="Beta-barrel_TonB_sf"/>
</dbReference>
<feature type="domain" description="TonB-dependent receptor plug" evidence="8">
    <location>
        <begin position="187"/>
        <end position="317"/>
    </location>
</feature>
<evidence type="ECO:0000313" key="10">
    <source>
        <dbReference type="Proteomes" id="UP000245627"/>
    </source>
</evidence>
<dbReference type="InterPro" id="IPR039426">
    <property type="entry name" value="TonB-dep_rcpt-like"/>
</dbReference>
<accession>A0A2T8HFN9</accession>
<protein>
    <submittedName>
        <fullName evidence="9">SusC/RagA family TonB-linked outer membrane protein</fullName>
    </submittedName>
</protein>
<dbReference type="Gene3D" id="2.170.130.10">
    <property type="entry name" value="TonB-dependent receptor, plug domain"/>
    <property type="match status" value="1"/>
</dbReference>
<dbReference type="InterPro" id="IPR008969">
    <property type="entry name" value="CarboxyPept-like_regulatory"/>
</dbReference>